<evidence type="ECO:0000256" key="12">
    <source>
        <dbReference type="SAM" id="Coils"/>
    </source>
</evidence>
<dbReference type="GO" id="GO:0045259">
    <property type="term" value="C:proton-transporting ATP synthase complex"/>
    <property type="evidence" value="ECO:0007669"/>
    <property type="project" value="UniProtKB-KW"/>
</dbReference>
<evidence type="ECO:0000256" key="4">
    <source>
        <dbReference type="ARBA" id="ARBA00022448"/>
    </source>
</evidence>
<keyword evidence="5" id="KW-0138">CF(0)</keyword>
<keyword evidence="10" id="KW-0472">Membrane</keyword>
<dbReference type="GeneID" id="19149444"/>
<dbReference type="PANTHER" id="PTHR12700">
    <property type="entry name" value="ATP SYNTHASE SUBUNIT D, MITOCHONDRIAL"/>
    <property type="match status" value="1"/>
</dbReference>
<dbReference type="eggNOG" id="KOG3366">
    <property type="taxonomic scope" value="Eukaryota"/>
</dbReference>
<dbReference type="RefSeq" id="XP_007717576.1">
    <property type="nucleotide sequence ID" value="XM_007719386.1"/>
</dbReference>
<dbReference type="InterPro" id="IPR008689">
    <property type="entry name" value="ATP_synth_F0_dsu_mt"/>
</dbReference>
<organism evidence="13 14">
    <name type="scientific">Cochliobolus carbonum (strain 26-R-13)</name>
    <name type="common">Maize leaf spot fungus</name>
    <name type="synonym">Bipolaris zeicola</name>
    <dbReference type="NCBI Taxonomy" id="930089"/>
    <lineage>
        <taxon>Eukaryota</taxon>
        <taxon>Fungi</taxon>
        <taxon>Dikarya</taxon>
        <taxon>Ascomycota</taxon>
        <taxon>Pezizomycotina</taxon>
        <taxon>Dothideomycetes</taxon>
        <taxon>Pleosporomycetidae</taxon>
        <taxon>Pleosporales</taxon>
        <taxon>Pleosporineae</taxon>
        <taxon>Pleosporaceae</taxon>
        <taxon>Bipolaris</taxon>
    </lineage>
</organism>
<dbReference type="STRING" id="930089.W6XS36"/>
<comment type="similarity">
    <text evidence="2">Belongs to the ATPase d subunit family.</text>
</comment>
<dbReference type="HOGENOM" id="CLU_080463_0_0_1"/>
<feature type="coiled-coil region" evidence="12">
    <location>
        <begin position="101"/>
        <end position="128"/>
    </location>
</feature>
<sequence length="254" mass="28838">MAVGRSAALKLDWTKLATQLGLKGQTAASLQAFKKRNDDARRKIAVLSEQSQTVDFAYYRSILKNQAVVDDIEKQFKAFKPQTYDVGRQIKAIEAFEAQAVQSAEQTKSVVDKELSDLQKTLKNIEEARPFSDLTVDEVAAAQPEIDKRTEQLVSKGRWAVPGYKAREVWRSVRPLNIFFPCSPSVPDLGCITYVFVNSSREWKCNLDSDHIDSEIGTLIHVKNIKKQSAPNWYFHLTLIQKIQAKHMKKQLEP</sequence>
<gene>
    <name evidence="13" type="ORF">COCCADRAFT_41311</name>
</gene>
<name>W6XS36_COCC2</name>
<keyword evidence="9" id="KW-0496">Mitochondrion</keyword>
<dbReference type="GO" id="GO:0005743">
    <property type="term" value="C:mitochondrial inner membrane"/>
    <property type="evidence" value="ECO:0007669"/>
    <property type="project" value="UniProtKB-SubCell"/>
</dbReference>
<dbReference type="GO" id="GO:0015078">
    <property type="term" value="F:proton transmembrane transporter activity"/>
    <property type="evidence" value="ECO:0007669"/>
    <property type="project" value="InterPro"/>
</dbReference>
<keyword evidence="11" id="KW-0066">ATP synthesis</keyword>
<keyword evidence="7" id="KW-0999">Mitochondrion inner membrane</keyword>
<dbReference type="OrthoDB" id="35799at2759"/>
<protein>
    <recommendedName>
        <fullName evidence="3">ATP synthase subunit d, mitochondrial</fullName>
    </recommendedName>
</protein>
<evidence type="ECO:0000256" key="6">
    <source>
        <dbReference type="ARBA" id="ARBA00022781"/>
    </source>
</evidence>
<proteinExistence type="inferred from homology"/>
<evidence type="ECO:0000313" key="13">
    <source>
        <dbReference type="EMBL" id="EUC28120.1"/>
    </source>
</evidence>
<evidence type="ECO:0000313" key="14">
    <source>
        <dbReference type="Proteomes" id="UP000053841"/>
    </source>
</evidence>
<evidence type="ECO:0000256" key="7">
    <source>
        <dbReference type="ARBA" id="ARBA00022792"/>
    </source>
</evidence>
<dbReference type="AlphaFoldDB" id="W6XS36"/>
<accession>W6XS36</accession>
<evidence type="ECO:0000256" key="10">
    <source>
        <dbReference type="ARBA" id="ARBA00023136"/>
    </source>
</evidence>
<evidence type="ECO:0000256" key="1">
    <source>
        <dbReference type="ARBA" id="ARBA00004273"/>
    </source>
</evidence>
<evidence type="ECO:0000256" key="11">
    <source>
        <dbReference type="ARBA" id="ARBA00023310"/>
    </source>
</evidence>
<keyword evidence="6" id="KW-0375">Hydrogen ion transport</keyword>
<evidence type="ECO:0000256" key="3">
    <source>
        <dbReference type="ARBA" id="ARBA00021688"/>
    </source>
</evidence>
<keyword evidence="4" id="KW-0813">Transport</keyword>
<evidence type="ECO:0000256" key="8">
    <source>
        <dbReference type="ARBA" id="ARBA00023065"/>
    </source>
</evidence>
<dbReference type="InterPro" id="IPR036228">
    <property type="entry name" value="ATP_synth_F0_dsu_sf_mt"/>
</dbReference>
<dbReference type="EMBL" id="KI964841">
    <property type="protein sequence ID" value="EUC28120.1"/>
    <property type="molecule type" value="Genomic_DNA"/>
</dbReference>
<evidence type="ECO:0000256" key="2">
    <source>
        <dbReference type="ARBA" id="ARBA00006842"/>
    </source>
</evidence>
<evidence type="ECO:0000256" key="9">
    <source>
        <dbReference type="ARBA" id="ARBA00023128"/>
    </source>
</evidence>
<dbReference type="Proteomes" id="UP000053841">
    <property type="component" value="Unassembled WGS sequence"/>
</dbReference>
<keyword evidence="12" id="KW-0175">Coiled coil</keyword>
<evidence type="ECO:0000256" key="5">
    <source>
        <dbReference type="ARBA" id="ARBA00022547"/>
    </source>
</evidence>
<dbReference type="Gene3D" id="6.10.280.70">
    <property type="match status" value="1"/>
</dbReference>
<dbReference type="SUPFAM" id="SSF161065">
    <property type="entry name" value="ATP synthase D chain-like"/>
    <property type="match status" value="1"/>
</dbReference>
<keyword evidence="8" id="KW-0406">Ion transport</keyword>
<keyword evidence="14" id="KW-1185">Reference proteome</keyword>
<comment type="subcellular location">
    <subcellularLocation>
        <location evidence="1">Mitochondrion inner membrane</location>
    </subcellularLocation>
</comment>
<dbReference type="Pfam" id="PF05873">
    <property type="entry name" value="Mt_ATP-synt_D"/>
    <property type="match status" value="1"/>
</dbReference>
<dbReference type="GO" id="GO:0015986">
    <property type="term" value="P:proton motive force-driven ATP synthesis"/>
    <property type="evidence" value="ECO:0007669"/>
    <property type="project" value="InterPro"/>
</dbReference>
<reference evidence="13 14" key="1">
    <citation type="journal article" date="2013" name="PLoS Genet.">
        <title>Comparative genome structure, secondary metabolite, and effector coding capacity across Cochliobolus pathogens.</title>
        <authorList>
            <person name="Condon B.J."/>
            <person name="Leng Y."/>
            <person name="Wu D."/>
            <person name="Bushley K.E."/>
            <person name="Ohm R.A."/>
            <person name="Otillar R."/>
            <person name="Martin J."/>
            <person name="Schackwitz W."/>
            <person name="Grimwood J."/>
            <person name="MohdZainudin N."/>
            <person name="Xue C."/>
            <person name="Wang R."/>
            <person name="Manning V.A."/>
            <person name="Dhillon B."/>
            <person name="Tu Z.J."/>
            <person name="Steffenson B.J."/>
            <person name="Salamov A."/>
            <person name="Sun H."/>
            <person name="Lowry S."/>
            <person name="LaButti K."/>
            <person name="Han J."/>
            <person name="Copeland A."/>
            <person name="Lindquist E."/>
            <person name="Barry K."/>
            <person name="Schmutz J."/>
            <person name="Baker S.E."/>
            <person name="Ciuffetti L.M."/>
            <person name="Grigoriev I.V."/>
            <person name="Zhong S."/>
            <person name="Turgeon B.G."/>
        </authorList>
    </citation>
    <scope>NUCLEOTIDE SEQUENCE [LARGE SCALE GENOMIC DNA]</scope>
    <source>
        <strain evidence="13 14">26-R-13</strain>
    </source>
</reference>
<dbReference type="KEGG" id="bze:COCCADRAFT_41311"/>